<feature type="domain" description="Cyclodeaminase/cyclohydrolase" evidence="1">
    <location>
        <begin position="6"/>
        <end position="182"/>
    </location>
</feature>
<name>A0A9D1SPL9_9BACT</name>
<sequence>MFEQLTLKKYTEILASNAPTPGGGSALAVVASIACSLVEMSINVTNTKTPAEQWQNHANFFAKARQKFLRLSDEDAQAFRHILDCMHMPKDTQDQQLTRQRELQKAYHRAALVPLDVMNACLNALTRARLILKEVYAYVASDCVIGIDLLRQAAENSAENVYANTCLIKDEQLRNSLENQAKQVLSQVKAK</sequence>
<dbReference type="Proteomes" id="UP000886852">
    <property type="component" value="Unassembled WGS sequence"/>
</dbReference>
<dbReference type="InterPro" id="IPR007044">
    <property type="entry name" value="Cyclodeamin/CycHdrlase"/>
</dbReference>
<comment type="caution">
    <text evidence="2">The sequence shown here is derived from an EMBL/GenBank/DDBJ whole genome shotgun (WGS) entry which is preliminary data.</text>
</comment>
<dbReference type="GO" id="GO:0003824">
    <property type="term" value="F:catalytic activity"/>
    <property type="evidence" value="ECO:0007669"/>
    <property type="project" value="InterPro"/>
</dbReference>
<evidence type="ECO:0000313" key="2">
    <source>
        <dbReference type="EMBL" id="HIU90745.1"/>
    </source>
</evidence>
<dbReference type="SUPFAM" id="SSF101262">
    <property type="entry name" value="Methenyltetrahydrofolate cyclohydrolase-like"/>
    <property type="match status" value="1"/>
</dbReference>
<reference evidence="2" key="1">
    <citation type="submission" date="2020-10" db="EMBL/GenBank/DDBJ databases">
        <authorList>
            <person name="Gilroy R."/>
        </authorList>
    </citation>
    <scope>NUCLEOTIDE SEQUENCE</scope>
    <source>
        <strain evidence="2">ChiHjej12B11-7776</strain>
    </source>
</reference>
<dbReference type="AlphaFoldDB" id="A0A9D1SPL9"/>
<dbReference type="Gene3D" id="1.20.120.680">
    <property type="entry name" value="Formiminotetrahydrofolate cyclodeaminase monomer, up-and-down helical bundle"/>
    <property type="match status" value="1"/>
</dbReference>
<evidence type="ECO:0000313" key="3">
    <source>
        <dbReference type="Proteomes" id="UP000886852"/>
    </source>
</evidence>
<dbReference type="EMBL" id="DVOC01000034">
    <property type="protein sequence ID" value="HIU90745.1"/>
    <property type="molecule type" value="Genomic_DNA"/>
</dbReference>
<dbReference type="Pfam" id="PF04961">
    <property type="entry name" value="FTCD_C"/>
    <property type="match status" value="1"/>
</dbReference>
<protein>
    <submittedName>
        <fullName evidence="2">Cyclodeaminase/cyclohydrolase family protein</fullName>
    </submittedName>
</protein>
<proteinExistence type="predicted"/>
<reference evidence="2" key="2">
    <citation type="journal article" date="2021" name="PeerJ">
        <title>Extensive microbial diversity within the chicken gut microbiome revealed by metagenomics and culture.</title>
        <authorList>
            <person name="Gilroy R."/>
            <person name="Ravi A."/>
            <person name="Getino M."/>
            <person name="Pursley I."/>
            <person name="Horton D.L."/>
            <person name="Alikhan N.F."/>
            <person name="Baker D."/>
            <person name="Gharbi K."/>
            <person name="Hall N."/>
            <person name="Watson M."/>
            <person name="Adriaenssens E.M."/>
            <person name="Foster-Nyarko E."/>
            <person name="Jarju S."/>
            <person name="Secka A."/>
            <person name="Antonio M."/>
            <person name="Oren A."/>
            <person name="Chaudhuri R.R."/>
            <person name="La Ragione R."/>
            <person name="Hildebrand F."/>
            <person name="Pallen M.J."/>
        </authorList>
    </citation>
    <scope>NUCLEOTIDE SEQUENCE</scope>
    <source>
        <strain evidence="2">ChiHjej12B11-7776</strain>
    </source>
</reference>
<organism evidence="2 3">
    <name type="scientific">Candidatus Fimimonas merdipullorum</name>
    <dbReference type="NCBI Taxonomy" id="2840822"/>
    <lineage>
        <taxon>Bacteria</taxon>
        <taxon>Pseudomonadati</taxon>
        <taxon>Myxococcota</taxon>
        <taxon>Myxococcia</taxon>
        <taxon>Myxococcales</taxon>
        <taxon>Cystobacterineae</taxon>
        <taxon>Myxococcaceae</taxon>
        <taxon>Myxococcaceae incertae sedis</taxon>
        <taxon>Candidatus Fimimonas</taxon>
    </lineage>
</organism>
<gene>
    <name evidence="2" type="ORF">IAC72_01840</name>
</gene>
<evidence type="ECO:0000259" key="1">
    <source>
        <dbReference type="Pfam" id="PF04961"/>
    </source>
</evidence>
<accession>A0A9D1SPL9</accession>
<dbReference type="InterPro" id="IPR036178">
    <property type="entry name" value="Formintransfe-cycloase-like_sf"/>
</dbReference>